<evidence type="ECO:0000313" key="14">
    <source>
        <dbReference type="Proteomes" id="UP000318405"/>
    </source>
</evidence>
<proteinExistence type="inferred from homology"/>
<keyword evidence="5" id="KW-1003">Cell membrane</keyword>
<comment type="function">
    <text evidence="1 11">Part of the binding-protein-dependent transport system for molybdenum; probably responsible for the translocation of the substrate across the membrane.</text>
</comment>
<keyword evidence="9 10" id="KW-0472">Membrane</keyword>
<keyword evidence="7 10" id="KW-0812">Transmembrane</keyword>
<dbReference type="Proteomes" id="UP000318405">
    <property type="component" value="Unassembled WGS sequence"/>
</dbReference>
<feature type="transmembrane region" description="Helical" evidence="10">
    <location>
        <begin position="20"/>
        <end position="44"/>
    </location>
</feature>
<dbReference type="CDD" id="cd06261">
    <property type="entry name" value="TM_PBP2"/>
    <property type="match status" value="1"/>
</dbReference>
<comment type="caution">
    <text evidence="13">The sequence shown here is derived from an EMBL/GenBank/DDBJ whole genome shotgun (WGS) entry which is preliminary data.</text>
</comment>
<evidence type="ECO:0000256" key="7">
    <source>
        <dbReference type="ARBA" id="ARBA00022692"/>
    </source>
</evidence>
<dbReference type="RefSeq" id="WP_143949353.1">
    <property type="nucleotide sequence ID" value="NZ_BAABMB010000001.1"/>
</dbReference>
<dbReference type="PROSITE" id="PS50928">
    <property type="entry name" value="ABC_TM1"/>
    <property type="match status" value="1"/>
</dbReference>
<dbReference type="PANTHER" id="PTHR30183">
    <property type="entry name" value="MOLYBDENUM TRANSPORT SYSTEM PERMEASE PROTEIN MODB"/>
    <property type="match status" value="1"/>
</dbReference>
<feature type="transmembrane region" description="Helical" evidence="10">
    <location>
        <begin position="143"/>
        <end position="165"/>
    </location>
</feature>
<evidence type="ECO:0000256" key="11">
    <source>
        <dbReference type="RuleBase" id="RU365097"/>
    </source>
</evidence>
<accession>A0A556AJC0</accession>
<reference evidence="13 14" key="1">
    <citation type="submission" date="2019-07" db="EMBL/GenBank/DDBJ databases">
        <title>Qingshengfaniella alkalisoli gen. nov., sp. nov., isolated from saline soil.</title>
        <authorList>
            <person name="Xu L."/>
            <person name="Huang X.-X."/>
            <person name="Sun J.-Q."/>
        </authorList>
    </citation>
    <scope>NUCLEOTIDE SEQUENCE [LARGE SCALE GENOMIC DNA]</scope>
    <source>
        <strain evidence="13 14">DSM 27279</strain>
    </source>
</reference>
<dbReference type="PANTHER" id="PTHR30183:SF3">
    <property type="entry name" value="MOLYBDENUM TRANSPORT SYSTEM PERMEASE PROTEIN MODB"/>
    <property type="match status" value="1"/>
</dbReference>
<feature type="transmembrane region" description="Helical" evidence="10">
    <location>
        <begin position="56"/>
        <end position="77"/>
    </location>
</feature>
<keyword evidence="8 10" id="KW-1133">Transmembrane helix</keyword>
<evidence type="ECO:0000256" key="2">
    <source>
        <dbReference type="ARBA" id="ARBA00004651"/>
    </source>
</evidence>
<dbReference type="AlphaFoldDB" id="A0A556AJC0"/>
<organism evidence="13 14">
    <name type="scientific">Verticiella sediminum</name>
    <dbReference type="NCBI Taxonomy" id="1247510"/>
    <lineage>
        <taxon>Bacteria</taxon>
        <taxon>Pseudomonadati</taxon>
        <taxon>Pseudomonadota</taxon>
        <taxon>Betaproteobacteria</taxon>
        <taxon>Burkholderiales</taxon>
        <taxon>Alcaligenaceae</taxon>
        <taxon>Verticiella</taxon>
    </lineage>
</organism>
<evidence type="ECO:0000313" key="13">
    <source>
        <dbReference type="EMBL" id="TSH92987.1"/>
    </source>
</evidence>
<evidence type="ECO:0000256" key="1">
    <source>
        <dbReference type="ARBA" id="ARBA00002949"/>
    </source>
</evidence>
<dbReference type="InterPro" id="IPR035906">
    <property type="entry name" value="MetI-like_sf"/>
</dbReference>
<keyword evidence="14" id="KW-1185">Reference proteome</keyword>
<sequence length="230" mass="24292">MAGGLGAWLADPALLFPLRLSLQIATATLLVHAVLGPLLGWALARPGWPGRTLLDILVTLPMVFPPIALGFFLLVLLGRRGWLGGWLDETFDFSFVFSTWGVLLASVIVGLPLIVKPVEAAIAALPAHLAEAARTLGHGEWSIFFHVILPNLKAAIATGLLLATARSLGEVGVTLMLGGNIVGRTNTISLEIYNAVTQGEYPRAAVLSAGLGAFSILVILILRLRGPERG</sequence>
<evidence type="ECO:0000256" key="4">
    <source>
        <dbReference type="ARBA" id="ARBA00022448"/>
    </source>
</evidence>
<keyword evidence="4 10" id="KW-0813">Transport</keyword>
<dbReference type="GO" id="GO:0005886">
    <property type="term" value="C:plasma membrane"/>
    <property type="evidence" value="ECO:0007669"/>
    <property type="project" value="UniProtKB-SubCell"/>
</dbReference>
<comment type="subcellular location">
    <subcellularLocation>
        <location evidence="11">Cell inner membrane</location>
        <topology evidence="11">Multi-pass membrane protein</topology>
    </subcellularLocation>
    <subcellularLocation>
        <location evidence="2 10">Cell membrane</location>
        <topology evidence="2 10">Multi-pass membrane protein</topology>
    </subcellularLocation>
</comment>
<protein>
    <recommendedName>
        <fullName evidence="11">Molybdenum transport system permease</fullName>
    </recommendedName>
</protein>
<name>A0A556AJC0_9BURK</name>
<feature type="domain" description="ABC transmembrane type-1" evidence="12">
    <location>
        <begin position="18"/>
        <end position="222"/>
    </location>
</feature>
<evidence type="ECO:0000256" key="6">
    <source>
        <dbReference type="ARBA" id="ARBA00022505"/>
    </source>
</evidence>
<dbReference type="OrthoDB" id="9795403at2"/>
<evidence type="ECO:0000256" key="9">
    <source>
        <dbReference type="ARBA" id="ARBA00023136"/>
    </source>
</evidence>
<dbReference type="InterPro" id="IPR000515">
    <property type="entry name" value="MetI-like"/>
</dbReference>
<keyword evidence="11" id="KW-0997">Cell inner membrane</keyword>
<feature type="transmembrane region" description="Helical" evidence="10">
    <location>
        <begin position="97"/>
        <end position="115"/>
    </location>
</feature>
<evidence type="ECO:0000256" key="5">
    <source>
        <dbReference type="ARBA" id="ARBA00022475"/>
    </source>
</evidence>
<keyword evidence="6 11" id="KW-0500">Molybdenum</keyword>
<comment type="similarity">
    <text evidence="3 11">Belongs to the binding-protein-dependent transport system permease family. CysTW subfamily.</text>
</comment>
<dbReference type="InterPro" id="IPR011867">
    <property type="entry name" value="ModB_ABC"/>
</dbReference>
<feature type="transmembrane region" description="Helical" evidence="10">
    <location>
        <begin position="204"/>
        <end position="224"/>
    </location>
</feature>
<dbReference type="Pfam" id="PF00528">
    <property type="entry name" value="BPD_transp_1"/>
    <property type="match status" value="1"/>
</dbReference>
<dbReference type="NCBIfam" id="TIGR02141">
    <property type="entry name" value="modB_ABC"/>
    <property type="match status" value="1"/>
</dbReference>
<gene>
    <name evidence="13" type="primary">modB</name>
    <name evidence="13" type="ORF">FOZ76_16510</name>
</gene>
<evidence type="ECO:0000256" key="10">
    <source>
        <dbReference type="RuleBase" id="RU363032"/>
    </source>
</evidence>
<evidence type="ECO:0000259" key="12">
    <source>
        <dbReference type="PROSITE" id="PS50928"/>
    </source>
</evidence>
<evidence type="ECO:0000256" key="3">
    <source>
        <dbReference type="ARBA" id="ARBA00007069"/>
    </source>
</evidence>
<dbReference type="EMBL" id="VLTJ01000029">
    <property type="protein sequence ID" value="TSH92987.1"/>
    <property type="molecule type" value="Genomic_DNA"/>
</dbReference>
<dbReference type="GO" id="GO:0015098">
    <property type="term" value="F:molybdate ion transmembrane transporter activity"/>
    <property type="evidence" value="ECO:0007669"/>
    <property type="project" value="UniProtKB-UniRule"/>
</dbReference>
<dbReference type="SUPFAM" id="SSF161098">
    <property type="entry name" value="MetI-like"/>
    <property type="match status" value="1"/>
</dbReference>
<dbReference type="Gene3D" id="1.10.3720.10">
    <property type="entry name" value="MetI-like"/>
    <property type="match status" value="1"/>
</dbReference>
<evidence type="ECO:0000256" key="8">
    <source>
        <dbReference type="ARBA" id="ARBA00022989"/>
    </source>
</evidence>